<dbReference type="PANTHER" id="PTHR10183:SF379">
    <property type="entry name" value="CALPAIN-5"/>
    <property type="match status" value="1"/>
</dbReference>
<dbReference type="InterPro" id="IPR022684">
    <property type="entry name" value="Calpain_cysteine_protease"/>
</dbReference>
<dbReference type="Proteomes" id="UP000681722">
    <property type="component" value="Unassembled WGS sequence"/>
</dbReference>
<evidence type="ECO:0000256" key="5">
    <source>
        <dbReference type="PIRSR" id="PIRSR622684-1"/>
    </source>
</evidence>
<evidence type="ECO:0000313" key="9">
    <source>
        <dbReference type="EMBL" id="CAF3699255.1"/>
    </source>
</evidence>
<keyword evidence="2" id="KW-0645">Protease</keyword>
<dbReference type="PROSITE" id="PS50203">
    <property type="entry name" value="CALPAIN_CAT"/>
    <property type="match status" value="1"/>
</dbReference>
<organism evidence="8 10">
    <name type="scientific">Didymodactylos carnosus</name>
    <dbReference type="NCBI Taxonomy" id="1234261"/>
    <lineage>
        <taxon>Eukaryota</taxon>
        <taxon>Metazoa</taxon>
        <taxon>Spiralia</taxon>
        <taxon>Gnathifera</taxon>
        <taxon>Rotifera</taxon>
        <taxon>Eurotatoria</taxon>
        <taxon>Bdelloidea</taxon>
        <taxon>Philodinida</taxon>
        <taxon>Philodinidae</taxon>
        <taxon>Didymodactylos</taxon>
    </lineage>
</organism>
<accession>A0A814B1L9</accession>
<evidence type="ECO:0000256" key="3">
    <source>
        <dbReference type="ARBA" id="ARBA00022801"/>
    </source>
</evidence>
<dbReference type="Proteomes" id="UP000663829">
    <property type="component" value="Unassembled WGS sequence"/>
</dbReference>
<dbReference type="SUPFAM" id="SSF54001">
    <property type="entry name" value="Cysteine proteinases"/>
    <property type="match status" value="1"/>
</dbReference>
<dbReference type="InterPro" id="IPR001300">
    <property type="entry name" value="Peptidase_C2_calpain_cat"/>
</dbReference>
<dbReference type="Pfam" id="PF00648">
    <property type="entry name" value="Peptidase_C2"/>
    <property type="match status" value="1"/>
</dbReference>
<evidence type="ECO:0000256" key="2">
    <source>
        <dbReference type="ARBA" id="ARBA00022670"/>
    </source>
</evidence>
<feature type="domain" description="Calpain catalytic" evidence="7">
    <location>
        <begin position="34"/>
        <end position="121"/>
    </location>
</feature>
<evidence type="ECO:0000313" key="10">
    <source>
        <dbReference type="Proteomes" id="UP000663829"/>
    </source>
</evidence>
<dbReference type="EMBL" id="CAJOBC010001796">
    <property type="protein sequence ID" value="CAF3699255.1"/>
    <property type="molecule type" value="Genomic_DNA"/>
</dbReference>
<dbReference type="AlphaFoldDB" id="A0A814B1L9"/>
<evidence type="ECO:0000313" key="8">
    <source>
        <dbReference type="EMBL" id="CAF0919761.1"/>
    </source>
</evidence>
<reference evidence="8" key="1">
    <citation type="submission" date="2021-02" db="EMBL/GenBank/DDBJ databases">
        <authorList>
            <person name="Nowell W R."/>
        </authorList>
    </citation>
    <scope>NUCLEOTIDE SEQUENCE</scope>
</reference>
<dbReference type="GO" id="GO:0004198">
    <property type="term" value="F:calcium-dependent cysteine-type endopeptidase activity"/>
    <property type="evidence" value="ECO:0007669"/>
    <property type="project" value="InterPro"/>
</dbReference>
<name>A0A814B1L9_9BILA</name>
<protein>
    <recommendedName>
        <fullName evidence="7">Calpain catalytic domain-containing protein</fullName>
    </recommendedName>
</protein>
<feature type="active site" evidence="5">
    <location>
        <position position="44"/>
    </location>
</feature>
<sequence>MHNPTMLFFQVLFLRSSDPKKKPDLNQIWTTILESRAKGLESDHAYSILDARQVKVNQRLVKLRNPWGEKEWKGDWNDNCPEWPKTSKKRLNTSSTNDGVFWMPWEQMPSFFSSVTICKINANWHEARKRGQFCDFSSTITSVYSLEVPYGAELEIEVFNSGDGDYYSRLKDPDVDLFLILLNSKGYCKGYKHDVDYYITLSTQVSSGKYTIIVGSMSVVNYLVCPSFNLVVHGSRPFDVYDQPSTNEILADAFQTVALKTTNRQDMGGGVSILTFDDNGNFGLMCENKSSQTVRLTSDFQGSKNVLSSRHAFRMTDTIQPQTQQIIVIFTRKIFSNDVHIAYQASGELLDPEEYSYSKNSPTIPIQASGLHRLRQVR</sequence>
<comment type="similarity">
    <text evidence="1">Belongs to the peptidase C2 family.</text>
</comment>
<comment type="caution">
    <text evidence="6">Lacks conserved residue(s) required for the propagation of feature annotation.</text>
</comment>
<feature type="active site" evidence="5">
    <location>
        <position position="65"/>
    </location>
</feature>
<evidence type="ECO:0000256" key="4">
    <source>
        <dbReference type="ARBA" id="ARBA00022807"/>
    </source>
</evidence>
<dbReference type="OrthoDB" id="424753at2759"/>
<keyword evidence="10" id="KW-1185">Reference proteome</keyword>
<evidence type="ECO:0000259" key="7">
    <source>
        <dbReference type="PROSITE" id="PS50203"/>
    </source>
</evidence>
<dbReference type="InterPro" id="IPR038765">
    <property type="entry name" value="Papain-like_cys_pep_sf"/>
</dbReference>
<keyword evidence="4" id="KW-0788">Thiol protease</keyword>
<dbReference type="PANTHER" id="PTHR10183">
    <property type="entry name" value="CALPAIN"/>
    <property type="match status" value="1"/>
</dbReference>
<keyword evidence="3" id="KW-0378">Hydrolase</keyword>
<evidence type="ECO:0000256" key="1">
    <source>
        <dbReference type="ARBA" id="ARBA00007623"/>
    </source>
</evidence>
<dbReference type="EMBL" id="CAJNOQ010001796">
    <property type="protein sequence ID" value="CAF0919761.1"/>
    <property type="molecule type" value="Genomic_DNA"/>
</dbReference>
<evidence type="ECO:0000256" key="6">
    <source>
        <dbReference type="PROSITE-ProRule" id="PRU00239"/>
    </source>
</evidence>
<comment type="caution">
    <text evidence="8">The sequence shown here is derived from an EMBL/GenBank/DDBJ whole genome shotgun (WGS) entry which is preliminary data.</text>
</comment>
<dbReference type="Gene3D" id="3.90.70.10">
    <property type="entry name" value="Cysteine proteinases"/>
    <property type="match status" value="1"/>
</dbReference>
<gene>
    <name evidence="8" type="ORF">GPM918_LOCUS9587</name>
    <name evidence="9" type="ORF">SRO942_LOCUS9588</name>
</gene>
<dbReference type="GO" id="GO:0006508">
    <property type="term" value="P:proteolysis"/>
    <property type="evidence" value="ECO:0007669"/>
    <property type="project" value="UniProtKB-KW"/>
</dbReference>
<proteinExistence type="inferred from homology"/>